<evidence type="ECO:0000256" key="15">
    <source>
        <dbReference type="SAM" id="Phobius"/>
    </source>
</evidence>
<dbReference type="SMART" id="SM00304">
    <property type="entry name" value="HAMP"/>
    <property type="match status" value="1"/>
</dbReference>
<keyword evidence="14" id="KW-0175">Coiled coil</keyword>
<keyword evidence="12" id="KW-0902">Two-component regulatory system</keyword>
<dbReference type="PROSITE" id="PS50109">
    <property type="entry name" value="HIS_KIN"/>
    <property type="match status" value="1"/>
</dbReference>
<dbReference type="AlphaFoldDB" id="A0A9D2TEY6"/>
<keyword evidence="5" id="KW-0597">Phosphoprotein</keyword>
<dbReference type="SMART" id="SM00387">
    <property type="entry name" value="HATPase_c"/>
    <property type="match status" value="1"/>
</dbReference>
<dbReference type="PANTHER" id="PTHR34220:SF11">
    <property type="entry name" value="SENSOR PROTEIN KINASE HPTS"/>
    <property type="match status" value="1"/>
</dbReference>
<accession>A0A9D2TEY6</accession>
<comment type="caution">
    <text evidence="18">The sequence shown here is derived from an EMBL/GenBank/DDBJ whole genome shotgun (WGS) entry which is preliminary data.</text>
</comment>
<reference evidence="18" key="1">
    <citation type="journal article" date="2021" name="PeerJ">
        <title>Extensive microbial diversity within the chicken gut microbiome revealed by metagenomics and culture.</title>
        <authorList>
            <person name="Gilroy R."/>
            <person name="Ravi A."/>
            <person name="Getino M."/>
            <person name="Pursley I."/>
            <person name="Horton D.L."/>
            <person name="Alikhan N.F."/>
            <person name="Baker D."/>
            <person name="Gharbi K."/>
            <person name="Hall N."/>
            <person name="Watson M."/>
            <person name="Adriaenssens E.M."/>
            <person name="Foster-Nyarko E."/>
            <person name="Jarju S."/>
            <person name="Secka A."/>
            <person name="Antonio M."/>
            <person name="Oren A."/>
            <person name="Chaudhuri R.R."/>
            <person name="La Ragione R."/>
            <person name="Hildebrand F."/>
            <person name="Pallen M.J."/>
        </authorList>
    </citation>
    <scope>NUCLEOTIDE SEQUENCE</scope>
    <source>
        <strain evidence="18">CHK198-12963</strain>
    </source>
</reference>
<evidence type="ECO:0000259" key="17">
    <source>
        <dbReference type="PROSITE" id="PS50885"/>
    </source>
</evidence>
<evidence type="ECO:0000256" key="6">
    <source>
        <dbReference type="ARBA" id="ARBA00022679"/>
    </source>
</evidence>
<keyword evidence="10" id="KW-0067">ATP-binding</keyword>
<dbReference type="EC" id="2.7.13.3" evidence="3"/>
<dbReference type="Pfam" id="PF06580">
    <property type="entry name" value="His_kinase"/>
    <property type="match status" value="1"/>
</dbReference>
<keyword evidence="9 18" id="KW-0418">Kinase</keyword>
<feature type="domain" description="HAMP" evidence="17">
    <location>
        <begin position="314"/>
        <end position="366"/>
    </location>
</feature>
<keyword evidence="8" id="KW-0547">Nucleotide-binding</keyword>
<dbReference type="PANTHER" id="PTHR34220">
    <property type="entry name" value="SENSOR HISTIDINE KINASE YPDA"/>
    <property type="match status" value="1"/>
</dbReference>
<evidence type="ECO:0000313" key="19">
    <source>
        <dbReference type="Proteomes" id="UP000823863"/>
    </source>
</evidence>
<evidence type="ECO:0000259" key="16">
    <source>
        <dbReference type="PROSITE" id="PS50109"/>
    </source>
</evidence>
<dbReference type="InterPro" id="IPR050640">
    <property type="entry name" value="Bact_2-comp_sensor_kinase"/>
</dbReference>
<feature type="transmembrane region" description="Helical" evidence="15">
    <location>
        <begin position="20"/>
        <end position="40"/>
    </location>
</feature>
<dbReference type="GO" id="GO:0005524">
    <property type="term" value="F:ATP binding"/>
    <property type="evidence" value="ECO:0007669"/>
    <property type="project" value="UniProtKB-KW"/>
</dbReference>
<evidence type="ECO:0000256" key="14">
    <source>
        <dbReference type="SAM" id="Coils"/>
    </source>
</evidence>
<evidence type="ECO:0000256" key="11">
    <source>
        <dbReference type="ARBA" id="ARBA00022989"/>
    </source>
</evidence>
<dbReference type="InterPro" id="IPR010559">
    <property type="entry name" value="Sig_transdc_His_kin_internal"/>
</dbReference>
<dbReference type="EMBL" id="DWWB01000030">
    <property type="protein sequence ID" value="HJC66283.1"/>
    <property type="molecule type" value="Genomic_DNA"/>
</dbReference>
<dbReference type="Gene3D" id="6.10.340.10">
    <property type="match status" value="1"/>
</dbReference>
<comment type="subcellular location">
    <subcellularLocation>
        <location evidence="2">Cell membrane</location>
        <topology evidence="2">Multi-pass membrane protein</topology>
    </subcellularLocation>
</comment>
<feature type="transmembrane region" description="Helical" evidence="15">
    <location>
        <begin position="282"/>
        <end position="305"/>
    </location>
</feature>
<keyword evidence="11 15" id="KW-1133">Transmembrane helix</keyword>
<dbReference type="InterPro" id="IPR005467">
    <property type="entry name" value="His_kinase_dom"/>
</dbReference>
<keyword evidence="4" id="KW-1003">Cell membrane</keyword>
<dbReference type="InterPro" id="IPR036890">
    <property type="entry name" value="HATPase_C_sf"/>
</dbReference>
<dbReference type="Pfam" id="PF02518">
    <property type="entry name" value="HATPase_c"/>
    <property type="match status" value="1"/>
</dbReference>
<evidence type="ECO:0000256" key="4">
    <source>
        <dbReference type="ARBA" id="ARBA00022475"/>
    </source>
</evidence>
<keyword evidence="7 15" id="KW-0812">Transmembrane</keyword>
<evidence type="ECO:0000256" key="10">
    <source>
        <dbReference type="ARBA" id="ARBA00022840"/>
    </source>
</evidence>
<dbReference type="CDD" id="cd06225">
    <property type="entry name" value="HAMP"/>
    <property type="match status" value="1"/>
</dbReference>
<evidence type="ECO:0000256" key="1">
    <source>
        <dbReference type="ARBA" id="ARBA00000085"/>
    </source>
</evidence>
<dbReference type="InterPro" id="IPR003594">
    <property type="entry name" value="HATPase_dom"/>
</dbReference>
<evidence type="ECO:0000256" key="5">
    <source>
        <dbReference type="ARBA" id="ARBA00022553"/>
    </source>
</evidence>
<sequence>MEKSNQYKDYLRKSYLRYSVFIILAMLLLFAAFIAFNVLFTTVRVNRKSNRKLVDFMHSQYQAYEEMTGELAQREEIQSFLEWICTERAGEKSGASDRGVWRVNQILYEAANQNVIKSTFVLTDGEGNIAASNLFEDNRSKFYSSPMIRGVMERAGDGPYVCVSRLGYDNDQEGALLFASKVENEKGGLLGYLFFDLRDESFFSKCSLLQVDDVIITDRFNNLIFATSQIQPDPMEKFPAGKYQLDAQNSFLALRNGKRYYYMQGEAAEGAIRIYTLTSVEFQLYLLFYGIIAIGLTGGLMVLLLSRSANRVTKRSMKAFDQLSKSVEELGKGNLSYKLPEPVFDEIAALNEAFREKVVRLEEAMEHNNELAERKRQMELKHLEEQFNPHFVFNVLETLRYEILIDGKKASEMVVAFANLLRYSINYGNTRVELQKDIEYINDYLLLQKMRYNRRLTYHIEIPEELLNCRVPKLLLQPVVENSLKYAGEQKKYIDIRIRALRQENALVLTVEDNGDGIDEERLEELRRRLYLEQEDPAHIGLYNVHRTVRLLYGEPWGLEIRSRLHERTEVTIRLPADCEEDEEYV</sequence>
<evidence type="ECO:0000256" key="12">
    <source>
        <dbReference type="ARBA" id="ARBA00023012"/>
    </source>
</evidence>
<name>A0A9D2TEY6_9FIRM</name>
<dbReference type="GO" id="GO:0005886">
    <property type="term" value="C:plasma membrane"/>
    <property type="evidence" value="ECO:0007669"/>
    <property type="project" value="UniProtKB-SubCell"/>
</dbReference>
<evidence type="ECO:0000256" key="2">
    <source>
        <dbReference type="ARBA" id="ARBA00004651"/>
    </source>
</evidence>
<evidence type="ECO:0000256" key="3">
    <source>
        <dbReference type="ARBA" id="ARBA00012438"/>
    </source>
</evidence>
<gene>
    <name evidence="18" type="ORF">H9931_06115</name>
</gene>
<evidence type="ECO:0000256" key="7">
    <source>
        <dbReference type="ARBA" id="ARBA00022692"/>
    </source>
</evidence>
<evidence type="ECO:0000313" key="18">
    <source>
        <dbReference type="EMBL" id="HJC66283.1"/>
    </source>
</evidence>
<keyword evidence="6" id="KW-0808">Transferase</keyword>
<proteinExistence type="predicted"/>
<dbReference type="GO" id="GO:0000155">
    <property type="term" value="F:phosphorelay sensor kinase activity"/>
    <property type="evidence" value="ECO:0007669"/>
    <property type="project" value="InterPro"/>
</dbReference>
<dbReference type="InterPro" id="IPR003660">
    <property type="entry name" value="HAMP_dom"/>
</dbReference>
<evidence type="ECO:0000256" key="13">
    <source>
        <dbReference type="ARBA" id="ARBA00023136"/>
    </source>
</evidence>
<feature type="coiled-coil region" evidence="14">
    <location>
        <begin position="351"/>
        <end position="381"/>
    </location>
</feature>
<dbReference type="PROSITE" id="PS50885">
    <property type="entry name" value="HAMP"/>
    <property type="match status" value="1"/>
</dbReference>
<evidence type="ECO:0000256" key="8">
    <source>
        <dbReference type="ARBA" id="ARBA00022741"/>
    </source>
</evidence>
<feature type="domain" description="Histidine kinase" evidence="16">
    <location>
        <begin position="475"/>
        <end position="579"/>
    </location>
</feature>
<organism evidence="18 19">
    <name type="scientific">Candidatus Enterocloster excrementigallinarum</name>
    <dbReference type="NCBI Taxonomy" id="2838558"/>
    <lineage>
        <taxon>Bacteria</taxon>
        <taxon>Bacillati</taxon>
        <taxon>Bacillota</taxon>
        <taxon>Clostridia</taxon>
        <taxon>Lachnospirales</taxon>
        <taxon>Lachnospiraceae</taxon>
        <taxon>Enterocloster</taxon>
    </lineage>
</organism>
<dbReference type="Gene3D" id="3.30.565.10">
    <property type="entry name" value="Histidine kinase-like ATPase, C-terminal domain"/>
    <property type="match status" value="1"/>
</dbReference>
<dbReference type="Proteomes" id="UP000823863">
    <property type="component" value="Unassembled WGS sequence"/>
</dbReference>
<dbReference type="SUPFAM" id="SSF55874">
    <property type="entry name" value="ATPase domain of HSP90 chaperone/DNA topoisomerase II/histidine kinase"/>
    <property type="match status" value="1"/>
</dbReference>
<reference evidence="18" key="2">
    <citation type="submission" date="2021-04" db="EMBL/GenBank/DDBJ databases">
        <authorList>
            <person name="Gilroy R."/>
        </authorList>
    </citation>
    <scope>NUCLEOTIDE SEQUENCE</scope>
    <source>
        <strain evidence="18">CHK198-12963</strain>
    </source>
</reference>
<comment type="catalytic activity">
    <reaction evidence="1">
        <text>ATP + protein L-histidine = ADP + protein N-phospho-L-histidine.</text>
        <dbReference type="EC" id="2.7.13.3"/>
    </reaction>
</comment>
<evidence type="ECO:0000256" key="9">
    <source>
        <dbReference type="ARBA" id="ARBA00022777"/>
    </source>
</evidence>
<protein>
    <recommendedName>
        <fullName evidence="3">histidine kinase</fullName>
        <ecNumber evidence="3">2.7.13.3</ecNumber>
    </recommendedName>
</protein>
<keyword evidence="13 15" id="KW-0472">Membrane</keyword>